<gene>
    <name evidence="1" type="ORF">QQZ08_003746</name>
</gene>
<name>A0ABR1I848_9HYPO</name>
<evidence type="ECO:0000313" key="2">
    <source>
        <dbReference type="Proteomes" id="UP001498421"/>
    </source>
</evidence>
<evidence type="ECO:0000313" key="1">
    <source>
        <dbReference type="EMBL" id="KAK7429720.1"/>
    </source>
</evidence>
<comment type="caution">
    <text evidence="1">The sequence shown here is derived from an EMBL/GenBank/DDBJ whole genome shotgun (WGS) entry which is preliminary data.</text>
</comment>
<organism evidence="1 2">
    <name type="scientific">Neonectria magnoliae</name>
    <dbReference type="NCBI Taxonomy" id="2732573"/>
    <lineage>
        <taxon>Eukaryota</taxon>
        <taxon>Fungi</taxon>
        <taxon>Dikarya</taxon>
        <taxon>Ascomycota</taxon>
        <taxon>Pezizomycotina</taxon>
        <taxon>Sordariomycetes</taxon>
        <taxon>Hypocreomycetidae</taxon>
        <taxon>Hypocreales</taxon>
        <taxon>Nectriaceae</taxon>
        <taxon>Neonectria</taxon>
    </lineage>
</organism>
<accession>A0ABR1I848</accession>
<reference evidence="1 2" key="1">
    <citation type="journal article" date="2025" name="Microbiol. Resour. Announc.">
        <title>Draft genome sequences for Neonectria magnoliae and Neonectria punicea, canker pathogens of Liriodendron tulipifera and Acer saccharum in West Virginia.</title>
        <authorList>
            <person name="Petronek H.M."/>
            <person name="Kasson M.T."/>
            <person name="Metheny A.M."/>
            <person name="Stauder C.M."/>
            <person name="Lovett B."/>
            <person name="Lynch S.C."/>
            <person name="Garnas J.R."/>
            <person name="Kasson L.R."/>
            <person name="Stajich J.E."/>
        </authorList>
    </citation>
    <scope>NUCLEOTIDE SEQUENCE [LARGE SCALE GENOMIC DNA]</scope>
    <source>
        <strain evidence="1 2">NRRL 64651</strain>
    </source>
</reference>
<keyword evidence="2" id="KW-1185">Reference proteome</keyword>
<sequence>MPAMKAAEPPGMTCRTDVSSHLNKSTVVGDFQECGNVISPTISDYTQFDIPYGRNKTLFYGRRNGEFNEQEDCAQARTNLSISFRPQDTYSFQHLDTLLASFITLNAQSEYRNGKSL</sequence>
<dbReference type="EMBL" id="JAZAVK010000026">
    <property type="protein sequence ID" value="KAK7429720.1"/>
    <property type="molecule type" value="Genomic_DNA"/>
</dbReference>
<protein>
    <submittedName>
        <fullName evidence="1">Uncharacterized protein</fullName>
    </submittedName>
</protein>
<dbReference type="Proteomes" id="UP001498421">
    <property type="component" value="Unassembled WGS sequence"/>
</dbReference>
<proteinExistence type="predicted"/>